<evidence type="ECO:0000256" key="3">
    <source>
        <dbReference type="ARBA" id="ARBA00023022"/>
    </source>
</evidence>
<evidence type="ECO:0000256" key="5">
    <source>
        <dbReference type="ARBA" id="ARBA00023048"/>
    </source>
</evidence>
<reference evidence="7" key="1">
    <citation type="submission" date="2022-05" db="EMBL/GenBank/DDBJ databases">
        <title>Novel Pseudomonas spp. Isolated from a Rainbow Trout Aquaculture Facility.</title>
        <authorList>
            <person name="Testerman T."/>
            <person name="Graf J."/>
        </authorList>
    </citation>
    <scope>NUCLEOTIDE SEQUENCE</scope>
    <source>
        <strain evidence="7">ID386</strain>
    </source>
</reference>
<keyword evidence="2" id="KW-0929">Antimicrobial</keyword>
<dbReference type="EMBL" id="JAMDGS010000012">
    <property type="protein sequence ID" value="MDD1126581.1"/>
    <property type="molecule type" value="Genomic_DNA"/>
</dbReference>
<evidence type="ECO:0000313" key="8">
    <source>
        <dbReference type="Proteomes" id="UP001150531"/>
    </source>
</evidence>
<accession>A0ABT5PRP2</accession>
<comment type="similarity">
    <text evidence="1">Belongs to the colicins ColE2/ColE8/ColE9 and pyocins S1/S2 family.</text>
</comment>
<keyword evidence="8" id="KW-1185">Reference proteome</keyword>
<evidence type="ECO:0000313" key="7">
    <source>
        <dbReference type="EMBL" id="MDD1126581.1"/>
    </source>
</evidence>
<evidence type="ECO:0000256" key="4">
    <source>
        <dbReference type="ARBA" id="ARBA00023025"/>
    </source>
</evidence>
<organism evidence="7 8">
    <name type="scientific">Pseudomonas aphyarum</name>
    <dbReference type="NCBI Taxonomy" id="2942629"/>
    <lineage>
        <taxon>Bacteria</taxon>
        <taxon>Pseudomonadati</taxon>
        <taxon>Pseudomonadota</taxon>
        <taxon>Gammaproteobacteria</taxon>
        <taxon>Pseudomonadales</taxon>
        <taxon>Pseudomonadaceae</taxon>
        <taxon>Pseudomonas</taxon>
    </lineage>
</organism>
<dbReference type="Proteomes" id="UP001150531">
    <property type="component" value="Unassembled WGS sequence"/>
</dbReference>
<protein>
    <submittedName>
        <fullName evidence="7">Bacteriocin immunity protein</fullName>
    </submittedName>
</protein>
<dbReference type="RefSeq" id="WP_273896588.1">
    <property type="nucleotide sequence ID" value="NZ_JAMDGS010000012.1"/>
</dbReference>
<feature type="domain" description="Pyosin/cloacin translocation" evidence="6">
    <location>
        <begin position="398"/>
        <end position="500"/>
    </location>
</feature>
<dbReference type="CDD" id="cd16363">
    <property type="entry name" value="Col_Im_like"/>
    <property type="match status" value="1"/>
</dbReference>
<dbReference type="InterPro" id="IPR016128">
    <property type="entry name" value="Pyosin/cloacin_T_dom"/>
</dbReference>
<dbReference type="Gene3D" id="1.10.1200.20">
    <property type="entry name" value="Colicin E immunity protein"/>
    <property type="match status" value="1"/>
</dbReference>
<dbReference type="InterPro" id="IPR000290">
    <property type="entry name" value="Colicin_pyocin"/>
</dbReference>
<evidence type="ECO:0000256" key="2">
    <source>
        <dbReference type="ARBA" id="ARBA00022529"/>
    </source>
</evidence>
<gene>
    <name evidence="7" type="ORF">M5G18_18430</name>
</gene>
<dbReference type="InterPro" id="IPR036302">
    <property type="entry name" value="Pyosin/cloacin_T_dom_sf"/>
</dbReference>
<evidence type="ECO:0000256" key="1">
    <source>
        <dbReference type="ARBA" id="ARBA00009346"/>
    </source>
</evidence>
<dbReference type="Pfam" id="PF01320">
    <property type="entry name" value="Colicin_Pyocin"/>
    <property type="match status" value="1"/>
</dbReference>
<evidence type="ECO:0000259" key="6">
    <source>
        <dbReference type="Pfam" id="PF06958"/>
    </source>
</evidence>
<dbReference type="Pfam" id="PF06958">
    <property type="entry name" value="Pyocin_S"/>
    <property type="match status" value="1"/>
</dbReference>
<dbReference type="PRINTS" id="PR01299">
    <property type="entry name" value="PYOCIN"/>
</dbReference>
<keyword evidence="3" id="KW-0044">Antibiotic</keyword>
<dbReference type="InterPro" id="IPR035900">
    <property type="entry name" value="Colicin_E_sf"/>
</dbReference>
<keyword evidence="5" id="KW-0078">Bacteriocin</keyword>
<proteinExistence type="inferred from homology"/>
<keyword evidence="4" id="KW-0079">Bacteriocin immunity</keyword>
<dbReference type="SUPFAM" id="SSF69369">
    <property type="entry name" value="Cloacin translocation domain"/>
    <property type="match status" value="1"/>
</dbReference>
<sequence>MKLKSTLGDYTEPEFQALVERIWAVDVPKADHDRLINHFDQIAGHPQGADLLFYPSRDEFNNVYQTDTVVYFVKDWHLQQGRAAFKGQAMPAANLSHARSNAPFDWTQITQQRIAQNLADIKTFSTDISIAEQQVQTALAVLEQRIKHLLEQQGSQSGVDESAASIRALEAAEFGARSAVRRFVTLQLRIRFARDGARSDVVHAQTLHAQWQGIAQQLSTIYDSSIAKVNLFNQRLANVQSESLLATAHNRLVDLRRHTGGAPARLYAPLAFVDARPAILVEDALSPSLENHRVDLQKAIRSAVAEFTWQVTSGDAVHQGQYAAILEFDFFSRAESGLYGICLPVSEFIPVEGVDWQYLSATRAEKDLPFRMSSGTCSVPTGRLSRSLREIKTLQQALITPTNGSAISPGVRVRSVAWNEHSQTYDFTADGVSAVSVSWSTPTPLDTTMSFAPDVENQLEFVQSSAVPSLENFEDLSTVSFDDYVVVFPEGSGLAPLYLMFRDPRDAAGQSLIPEAPVAPPETR</sequence>
<dbReference type="SUPFAM" id="SSF47345">
    <property type="entry name" value="Colicin E immunity proteins"/>
    <property type="match status" value="1"/>
</dbReference>
<comment type="caution">
    <text evidence="7">The sequence shown here is derived from an EMBL/GenBank/DDBJ whole genome shotgun (WGS) entry which is preliminary data.</text>
</comment>
<name>A0ABT5PRP2_9PSED</name>